<feature type="transmembrane region" description="Helical" evidence="1">
    <location>
        <begin position="228"/>
        <end position="250"/>
    </location>
</feature>
<keyword evidence="1" id="KW-1133">Transmembrane helix</keyword>
<dbReference type="AlphaFoldDB" id="A0A7R9UGG0"/>
<organism evidence="2">
    <name type="scientific">Pinguiococcus pyrenoidosus</name>
    <dbReference type="NCBI Taxonomy" id="172671"/>
    <lineage>
        <taxon>Eukaryota</taxon>
        <taxon>Sar</taxon>
        <taxon>Stramenopiles</taxon>
        <taxon>Ochrophyta</taxon>
        <taxon>Pinguiophyceae</taxon>
        <taxon>Pinguiochrysidales</taxon>
        <taxon>Pinguiochrysidaceae</taxon>
        <taxon>Pinguiococcus</taxon>
    </lineage>
</organism>
<evidence type="ECO:0008006" key="3">
    <source>
        <dbReference type="Google" id="ProtNLM"/>
    </source>
</evidence>
<accession>A0A7R9UGG0</accession>
<keyword evidence="1" id="KW-0472">Membrane</keyword>
<feature type="transmembrane region" description="Helical" evidence="1">
    <location>
        <begin position="62"/>
        <end position="80"/>
    </location>
</feature>
<name>A0A7R9UGG0_9STRA</name>
<reference evidence="2" key="1">
    <citation type="submission" date="2021-01" db="EMBL/GenBank/DDBJ databases">
        <authorList>
            <person name="Corre E."/>
            <person name="Pelletier E."/>
            <person name="Niang G."/>
            <person name="Scheremetjew M."/>
            <person name="Finn R."/>
            <person name="Kale V."/>
            <person name="Holt S."/>
            <person name="Cochrane G."/>
            <person name="Meng A."/>
            <person name="Brown T."/>
            <person name="Cohen L."/>
        </authorList>
    </citation>
    <scope>NUCLEOTIDE SEQUENCE</scope>
    <source>
        <strain evidence="2">CCMP2078</strain>
    </source>
</reference>
<keyword evidence="1" id="KW-0812">Transmembrane</keyword>
<gene>
    <name evidence="2" type="ORF">PPYR1160_LOCUS13031</name>
</gene>
<evidence type="ECO:0000256" key="1">
    <source>
        <dbReference type="SAM" id="Phobius"/>
    </source>
</evidence>
<sequence length="270" mass="30292">MDLLANMVSSAWSFQGPRPSFEELEWGVGRTFWPLCLAWMSLWGTLLNMGEGARAKSSIYRLHFWHGIVGPVIAVLHVLGKGSFHLTMACTLAYFFVDVLNMIANDVFLGTKGYQKPSNRLIEYIHHAIVVFSGMGCLYLRESACRVEELGPGLAWEAGPRSFNPFVPLIVNEASTPLLILYREHRTNSIIGPAFAVVFFLIRIVLNSVYFAPLLFNGCNREVIWWPQAFPFFAIQWVFFYQIIAAVLGLGKKGKGAKSEAADRAPKKIN</sequence>
<dbReference type="EMBL" id="HBEA01017138">
    <property type="protein sequence ID" value="CAD8263529.1"/>
    <property type="molecule type" value="Transcribed_RNA"/>
</dbReference>
<protein>
    <recommendedName>
        <fullName evidence="3">TLC domain-containing protein</fullName>
    </recommendedName>
</protein>
<proteinExistence type="predicted"/>
<feature type="transmembrane region" description="Helical" evidence="1">
    <location>
        <begin position="31"/>
        <end position="50"/>
    </location>
</feature>
<feature type="transmembrane region" description="Helical" evidence="1">
    <location>
        <begin position="86"/>
        <end position="109"/>
    </location>
</feature>
<evidence type="ECO:0000313" key="2">
    <source>
        <dbReference type="EMBL" id="CAD8263529.1"/>
    </source>
</evidence>
<feature type="transmembrane region" description="Helical" evidence="1">
    <location>
        <begin position="194"/>
        <end position="216"/>
    </location>
</feature>